<comment type="caution">
    <text evidence="1">The sequence shown here is derived from an EMBL/GenBank/DDBJ whole genome shotgun (WGS) entry which is preliminary data.</text>
</comment>
<reference evidence="1 2" key="1">
    <citation type="submission" date="2019-05" db="EMBL/GenBank/DDBJ databases">
        <title>Another draft genome of Portunus trituberculatus and its Hox gene families provides insights of decapod evolution.</title>
        <authorList>
            <person name="Jeong J.-H."/>
            <person name="Song I."/>
            <person name="Kim S."/>
            <person name="Choi T."/>
            <person name="Kim D."/>
            <person name="Ryu S."/>
            <person name="Kim W."/>
        </authorList>
    </citation>
    <scope>NUCLEOTIDE SEQUENCE [LARGE SCALE GENOMIC DNA]</scope>
    <source>
        <tissue evidence="1">Muscle</tissue>
    </source>
</reference>
<keyword evidence="2" id="KW-1185">Reference proteome</keyword>
<dbReference type="EMBL" id="VSRR010018347">
    <property type="protein sequence ID" value="MPC61257.1"/>
    <property type="molecule type" value="Genomic_DNA"/>
</dbReference>
<dbReference type="Proteomes" id="UP000324222">
    <property type="component" value="Unassembled WGS sequence"/>
</dbReference>
<evidence type="ECO:0000313" key="2">
    <source>
        <dbReference type="Proteomes" id="UP000324222"/>
    </source>
</evidence>
<organism evidence="1 2">
    <name type="scientific">Portunus trituberculatus</name>
    <name type="common">Swimming crab</name>
    <name type="synonym">Neptunus trituberculatus</name>
    <dbReference type="NCBI Taxonomy" id="210409"/>
    <lineage>
        <taxon>Eukaryota</taxon>
        <taxon>Metazoa</taxon>
        <taxon>Ecdysozoa</taxon>
        <taxon>Arthropoda</taxon>
        <taxon>Crustacea</taxon>
        <taxon>Multicrustacea</taxon>
        <taxon>Malacostraca</taxon>
        <taxon>Eumalacostraca</taxon>
        <taxon>Eucarida</taxon>
        <taxon>Decapoda</taxon>
        <taxon>Pleocyemata</taxon>
        <taxon>Brachyura</taxon>
        <taxon>Eubrachyura</taxon>
        <taxon>Portunoidea</taxon>
        <taxon>Portunidae</taxon>
        <taxon>Portuninae</taxon>
        <taxon>Portunus</taxon>
    </lineage>
</organism>
<dbReference type="AlphaFoldDB" id="A0A5B7GVM2"/>
<proteinExistence type="predicted"/>
<accession>A0A5B7GVM2</accession>
<sequence length="59" mass="6382">MGCTLPTHMLPYITNTLPPQCSTCNVTLSVDISSSVACWSPSQSSPLRSELRALRLIFG</sequence>
<evidence type="ECO:0000313" key="1">
    <source>
        <dbReference type="EMBL" id="MPC61257.1"/>
    </source>
</evidence>
<gene>
    <name evidence="1" type="ORF">E2C01_055325</name>
</gene>
<name>A0A5B7GVM2_PORTR</name>
<protein>
    <submittedName>
        <fullName evidence="1">Uncharacterized protein</fullName>
    </submittedName>
</protein>